<evidence type="ECO:0000313" key="17">
    <source>
        <dbReference type="Proteomes" id="UP000593562"/>
    </source>
</evidence>
<keyword evidence="4 14" id="KW-0812">Transmembrane</keyword>
<keyword evidence="7" id="KW-0547">Nucleotide-binding</keyword>
<feature type="domain" description="Protein kinase" evidence="15">
    <location>
        <begin position="456"/>
        <end position="686"/>
    </location>
</feature>
<keyword evidence="16" id="KW-0808">Transferase</keyword>
<keyword evidence="9 14" id="KW-1133">Transmembrane helix</keyword>
<dbReference type="PANTHER" id="PTHR48007:SF47">
    <property type="entry name" value="PROTEIN KINASE DOMAIN-CONTAINING PROTEIN"/>
    <property type="match status" value="1"/>
</dbReference>
<dbReference type="EMBL" id="JAAARO010000013">
    <property type="protein sequence ID" value="KAF5738229.1"/>
    <property type="molecule type" value="Genomic_DNA"/>
</dbReference>
<evidence type="ECO:0000256" key="2">
    <source>
        <dbReference type="ARBA" id="ARBA00022553"/>
    </source>
</evidence>
<reference evidence="16 17" key="1">
    <citation type="journal article" date="2020" name="Nat. Commun.">
        <title>Genome of Tripterygium wilfordii and identification of cytochrome P450 involved in triptolide biosynthesis.</title>
        <authorList>
            <person name="Tu L."/>
            <person name="Su P."/>
            <person name="Zhang Z."/>
            <person name="Gao L."/>
            <person name="Wang J."/>
            <person name="Hu T."/>
            <person name="Zhou J."/>
            <person name="Zhang Y."/>
            <person name="Zhao Y."/>
            <person name="Liu Y."/>
            <person name="Song Y."/>
            <person name="Tong Y."/>
            <person name="Lu Y."/>
            <person name="Yang J."/>
            <person name="Xu C."/>
            <person name="Jia M."/>
            <person name="Peters R.J."/>
            <person name="Huang L."/>
            <person name="Gao W."/>
        </authorList>
    </citation>
    <scope>NUCLEOTIDE SEQUENCE [LARGE SCALE GENOMIC DNA]</scope>
    <source>
        <strain evidence="17">cv. XIE 37</strain>
        <tissue evidence="16">Leaf</tissue>
    </source>
</reference>
<dbReference type="InterPro" id="IPR032675">
    <property type="entry name" value="LRR_dom_sf"/>
</dbReference>
<gene>
    <name evidence="16" type="ORF">HS088_TW13G01125</name>
</gene>
<dbReference type="SUPFAM" id="SSF56112">
    <property type="entry name" value="Protein kinase-like (PK-like)"/>
    <property type="match status" value="1"/>
</dbReference>
<dbReference type="GO" id="GO:0004672">
    <property type="term" value="F:protein kinase activity"/>
    <property type="evidence" value="ECO:0007669"/>
    <property type="project" value="InterPro"/>
</dbReference>
<keyword evidence="8" id="KW-0067">ATP-binding</keyword>
<dbReference type="PRINTS" id="PR00019">
    <property type="entry name" value="LEURICHRPT"/>
</dbReference>
<protein>
    <submittedName>
        <fullName evidence="16">LRR receptor-like serine/threonine-protein kinase</fullName>
    </submittedName>
</protein>
<dbReference type="AlphaFoldDB" id="A0A7J7CWB6"/>
<evidence type="ECO:0000256" key="14">
    <source>
        <dbReference type="SAM" id="Phobius"/>
    </source>
</evidence>
<dbReference type="Gene3D" id="3.30.200.20">
    <property type="entry name" value="Phosphorylase Kinase, domain 1"/>
    <property type="match status" value="1"/>
</dbReference>
<evidence type="ECO:0000256" key="9">
    <source>
        <dbReference type="ARBA" id="ARBA00022989"/>
    </source>
</evidence>
<feature type="compositionally biased region" description="Polar residues" evidence="13">
    <location>
        <begin position="316"/>
        <end position="330"/>
    </location>
</feature>
<dbReference type="Pfam" id="PF00069">
    <property type="entry name" value="Pkinase"/>
    <property type="match status" value="1"/>
</dbReference>
<evidence type="ECO:0000256" key="3">
    <source>
        <dbReference type="ARBA" id="ARBA00022614"/>
    </source>
</evidence>
<keyword evidence="5" id="KW-0732">Signal</keyword>
<dbReference type="Pfam" id="PF08263">
    <property type="entry name" value="LRRNT_2"/>
    <property type="match status" value="1"/>
</dbReference>
<keyword evidence="17" id="KW-1185">Reference proteome</keyword>
<comment type="caution">
    <text evidence="16">The sequence shown here is derived from an EMBL/GenBank/DDBJ whole genome shotgun (WGS) entry which is preliminary data.</text>
</comment>
<keyword evidence="12" id="KW-0325">Glycoprotein</keyword>
<evidence type="ECO:0000256" key="5">
    <source>
        <dbReference type="ARBA" id="ARBA00022729"/>
    </source>
</evidence>
<dbReference type="InParanoid" id="A0A7J7CWB6"/>
<evidence type="ECO:0000256" key="8">
    <source>
        <dbReference type="ARBA" id="ARBA00022840"/>
    </source>
</evidence>
<feature type="compositionally biased region" description="Basic and acidic residues" evidence="13">
    <location>
        <begin position="421"/>
        <end position="432"/>
    </location>
</feature>
<evidence type="ECO:0000256" key="4">
    <source>
        <dbReference type="ARBA" id="ARBA00022692"/>
    </source>
</evidence>
<sequence>MRSQRVNNLCLWWRAGFLLFLIFVERCYGLNIDGVLLLAFKYSIIKDPTNVLESWNYDNDTPCSWKGVSCGSHPNTNSRVIGLALPSSQLLGSIPADFGMIEHLQNLDLSDNSLNGSLPFALFNATELRFLDLSNNLISGEVPETIGRLQNLQSLNLSDNALAGKIPATLTTVSNLTVVSLKNNYLSGDLPSRFSSLQVLDLSCNLINGSLPSDFGGPNLRYLNVSNNKLSGNIPPQFAEKIPGKATVDLSFNNLTGEIPESSVFMNQETKSFSGNLYLCGPPTKNLCPIPSTPSAPPNVSAPTSPPAFAAIPKTVDSSTSGNSSESQRSGLRPVTIIGIVIGDLTGTAILALIFCYLYHVKKKKKVEIATKDDSWSTSTSESRSFTRWSCLRKKAGDEKETGTSSSDSDNDHQNGPNRVESQRLQDPDQNKKGRLVTVDGEKELELETLLRASAYILGATGSSIMYKAVLEDGTSLAVRRIGENSVDRFKGFETQVRVIAKLVHPNLVHIRGFYWGVDEKLIIYDFVPNGSLANARHSDSSYKAGGSSRIFGSKRSTASRDSFQDFPMGPSPSPSPNSSSVGFGSPYHAPESLRNLKPNPKWDVYSFGVMLLELLTGKVIVVDEMGQVNGLVVEDKNRALRMADAAIRAELEGKEELLLGCFKLGYGCASPIPQKRPTMKEAIQILDKIPSSISSPHFYGHL</sequence>
<dbReference type="Pfam" id="PF13855">
    <property type="entry name" value="LRR_8"/>
    <property type="match status" value="2"/>
</dbReference>
<dbReference type="SMART" id="SM00220">
    <property type="entry name" value="S_TKc"/>
    <property type="match status" value="1"/>
</dbReference>
<dbReference type="GO" id="GO:0016020">
    <property type="term" value="C:membrane"/>
    <property type="evidence" value="ECO:0007669"/>
    <property type="project" value="UniProtKB-SubCell"/>
</dbReference>
<dbReference type="InterPro" id="IPR000719">
    <property type="entry name" value="Prot_kinase_dom"/>
</dbReference>
<evidence type="ECO:0000259" key="15">
    <source>
        <dbReference type="SMART" id="SM00220"/>
    </source>
</evidence>
<evidence type="ECO:0000256" key="6">
    <source>
        <dbReference type="ARBA" id="ARBA00022737"/>
    </source>
</evidence>
<evidence type="ECO:0000256" key="12">
    <source>
        <dbReference type="ARBA" id="ARBA00023180"/>
    </source>
</evidence>
<keyword evidence="10 14" id="KW-0472">Membrane</keyword>
<evidence type="ECO:0000313" key="16">
    <source>
        <dbReference type="EMBL" id="KAF5738229.1"/>
    </source>
</evidence>
<dbReference type="Gene3D" id="1.10.510.10">
    <property type="entry name" value="Transferase(Phosphotransferase) domain 1"/>
    <property type="match status" value="1"/>
</dbReference>
<dbReference type="Proteomes" id="UP000593562">
    <property type="component" value="Unassembled WGS sequence"/>
</dbReference>
<dbReference type="InterPro" id="IPR001611">
    <property type="entry name" value="Leu-rich_rpt"/>
</dbReference>
<proteinExistence type="predicted"/>
<evidence type="ECO:0000256" key="13">
    <source>
        <dbReference type="SAM" id="MobiDB-lite"/>
    </source>
</evidence>
<keyword evidence="11 16" id="KW-0675">Receptor</keyword>
<keyword evidence="6" id="KW-0677">Repeat</keyword>
<keyword evidence="16" id="KW-0418">Kinase</keyword>
<dbReference type="InterPro" id="IPR013210">
    <property type="entry name" value="LRR_N_plant-typ"/>
</dbReference>
<evidence type="ECO:0000256" key="7">
    <source>
        <dbReference type="ARBA" id="ARBA00022741"/>
    </source>
</evidence>
<feature type="region of interest" description="Disordered" evidence="13">
    <location>
        <begin position="396"/>
        <end position="437"/>
    </location>
</feature>
<evidence type="ECO:0000256" key="10">
    <source>
        <dbReference type="ARBA" id="ARBA00023136"/>
    </source>
</evidence>
<dbReference type="FunFam" id="3.80.10.10:FF:000722">
    <property type="entry name" value="Leucine-rich repeat receptor-like protein kinase"/>
    <property type="match status" value="1"/>
</dbReference>
<organism evidence="16 17">
    <name type="scientific">Tripterygium wilfordii</name>
    <name type="common">Thunder God vine</name>
    <dbReference type="NCBI Taxonomy" id="458696"/>
    <lineage>
        <taxon>Eukaryota</taxon>
        <taxon>Viridiplantae</taxon>
        <taxon>Streptophyta</taxon>
        <taxon>Embryophyta</taxon>
        <taxon>Tracheophyta</taxon>
        <taxon>Spermatophyta</taxon>
        <taxon>Magnoliopsida</taxon>
        <taxon>eudicotyledons</taxon>
        <taxon>Gunneridae</taxon>
        <taxon>Pentapetalae</taxon>
        <taxon>rosids</taxon>
        <taxon>fabids</taxon>
        <taxon>Celastrales</taxon>
        <taxon>Celastraceae</taxon>
        <taxon>Tripterygium</taxon>
    </lineage>
</organism>
<comment type="subcellular location">
    <subcellularLocation>
        <location evidence="1">Membrane</location>
        <topology evidence="1">Single-pass type I membrane protein</topology>
    </subcellularLocation>
</comment>
<dbReference type="FunFam" id="3.80.10.10:FF:000101">
    <property type="entry name" value="LRR receptor-like serine/threonine-protein kinase ERECTA"/>
    <property type="match status" value="1"/>
</dbReference>
<feature type="region of interest" description="Disordered" evidence="13">
    <location>
        <begin position="538"/>
        <end position="585"/>
    </location>
</feature>
<name>A0A7J7CWB6_TRIWF</name>
<evidence type="ECO:0000256" key="1">
    <source>
        <dbReference type="ARBA" id="ARBA00004479"/>
    </source>
</evidence>
<evidence type="ECO:0000256" key="11">
    <source>
        <dbReference type="ARBA" id="ARBA00023170"/>
    </source>
</evidence>
<feature type="transmembrane region" description="Helical" evidence="14">
    <location>
        <begin position="337"/>
        <end position="359"/>
    </location>
</feature>
<dbReference type="PANTHER" id="PTHR48007">
    <property type="entry name" value="LEUCINE-RICH REPEAT RECEPTOR-LIKE PROTEIN KINASE PXC1"/>
    <property type="match status" value="1"/>
</dbReference>
<keyword evidence="2" id="KW-0597">Phosphoprotein</keyword>
<dbReference type="Gene3D" id="3.80.10.10">
    <property type="entry name" value="Ribonuclease Inhibitor"/>
    <property type="match status" value="2"/>
</dbReference>
<feature type="region of interest" description="Disordered" evidence="13">
    <location>
        <begin position="294"/>
        <end position="330"/>
    </location>
</feature>
<dbReference type="InterPro" id="IPR046959">
    <property type="entry name" value="PRK1-6/SRF4-like"/>
</dbReference>
<dbReference type="FunCoup" id="A0A7J7CWB6">
    <property type="interactions" value="797"/>
</dbReference>
<dbReference type="InterPro" id="IPR011009">
    <property type="entry name" value="Kinase-like_dom_sf"/>
</dbReference>
<dbReference type="SUPFAM" id="SSF52058">
    <property type="entry name" value="L domain-like"/>
    <property type="match status" value="1"/>
</dbReference>
<keyword evidence="3" id="KW-0433">Leucine-rich repeat</keyword>
<accession>A0A7J7CWB6</accession>
<dbReference type="GO" id="GO:0005524">
    <property type="term" value="F:ATP binding"/>
    <property type="evidence" value="ECO:0007669"/>
    <property type="project" value="UniProtKB-KW"/>
</dbReference>